<organism evidence="1">
    <name type="scientific">Arundo donax</name>
    <name type="common">Giant reed</name>
    <name type="synonym">Donax arundinaceus</name>
    <dbReference type="NCBI Taxonomy" id="35708"/>
    <lineage>
        <taxon>Eukaryota</taxon>
        <taxon>Viridiplantae</taxon>
        <taxon>Streptophyta</taxon>
        <taxon>Embryophyta</taxon>
        <taxon>Tracheophyta</taxon>
        <taxon>Spermatophyta</taxon>
        <taxon>Magnoliopsida</taxon>
        <taxon>Liliopsida</taxon>
        <taxon>Poales</taxon>
        <taxon>Poaceae</taxon>
        <taxon>PACMAD clade</taxon>
        <taxon>Arundinoideae</taxon>
        <taxon>Arundineae</taxon>
        <taxon>Arundo</taxon>
    </lineage>
</organism>
<accession>A0A0A9HFF7</accession>
<dbReference type="EMBL" id="GBRH01166293">
    <property type="protein sequence ID" value="JAE31603.1"/>
    <property type="molecule type" value="Transcribed_RNA"/>
</dbReference>
<name>A0A0A9HFF7_ARUDO</name>
<proteinExistence type="predicted"/>
<evidence type="ECO:0000313" key="1">
    <source>
        <dbReference type="EMBL" id="JAE31603.1"/>
    </source>
</evidence>
<reference evidence="1" key="2">
    <citation type="journal article" date="2015" name="Data Brief">
        <title>Shoot transcriptome of the giant reed, Arundo donax.</title>
        <authorList>
            <person name="Barrero R.A."/>
            <person name="Guerrero F.D."/>
            <person name="Moolhuijzen P."/>
            <person name="Goolsby J.A."/>
            <person name="Tidwell J."/>
            <person name="Bellgard S.E."/>
            <person name="Bellgard M.I."/>
        </authorList>
    </citation>
    <scope>NUCLEOTIDE SEQUENCE</scope>
    <source>
        <tissue evidence="1">Shoot tissue taken approximately 20 cm above the soil surface</tissue>
    </source>
</reference>
<dbReference type="AlphaFoldDB" id="A0A0A9HFF7"/>
<sequence length="34" mass="3681">MVFLNSKDPLPPESIVADICMSSPNLQALNNPPQ</sequence>
<protein>
    <submittedName>
        <fullName evidence="1">Uncharacterized protein</fullName>
    </submittedName>
</protein>
<reference evidence="1" key="1">
    <citation type="submission" date="2014-09" db="EMBL/GenBank/DDBJ databases">
        <authorList>
            <person name="Magalhaes I.L.F."/>
            <person name="Oliveira U."/>
            <person name="Santos F.R."/>
            <person name="Vidigal T.H.D.A."/>
            <person name="Brescovit A.D."/>
            <person name="Santos A.J."/>
        </authorList>
    </citation>
    <scope>NUCLEOTIDE SEQUENCE</scope>
    <source>
        <tissue evidence="1">Shoot tissue taken approximately 20 cm above the soil surface</tissue>
    </source>
</reference>